<proteinExistence type="predicted"/>
<sequence length="135" mass="15088">MVGDKAYRYITAWAWFSLRRYAVRAGLVTGLKLRFPSSGPAPNRPGGQPRGSVLSRSYTHACVTMVCHEVTVNLWVTRIYNLVDSSAQLTLAQNATKRRDTQEILYNSYTLTIINGTTSRPYVSHLSSIADDHIP</sequence>
<dbReference type="AlphaFoldDB" id="L8WG90"/>
<comment type="caution">
    <text evidence="1">The sequence shown here is derived from an EMBL/GenBank/DDBJ whole genome shotgun (WGS) entry which is preliminary data.</text>
</comment>
<organism evidence="1 2">
    <name type="scientific">Thanatephorus cucumeris (strain AG1-IA)</name>
    <name type="common">Rice sheath blight fungus</name>
    <name type="synonym">Rhizoctonia solani</name>
    <dbReference type="NCBI Taxonomy" id="983506"/>
    <lineage>
        <taxon>Eukaryota</taxon>
        <taxon>Fungi</taxon>
        <taxon>Dikarya</taxon>
        <taxon>Basidiomycota</taxon>
        <taxon>Agaricomycotina</taxon>
        <taxon>Agaricomycetes</taxon>
        <taxon>Cantharellales</taxon>
        <taxon>Ceratobasidiaceae</taxon>
        <taxon>Rhizoctonia</taxon>
        <taxon>Rhizoctonia solani AG-1</taxon>
    </lineage>
</organism>
<gene>
    <name evidence="1" type="ORF">AG1IA_10202</name>
</gene>
<dbReference type="HOGENOM" id="CLU_1887176_0_0_1"/>
<dbReference type="EMBL" id="AFRT01005366">
    <property type="protein sequence ID" value="ELU35768.1"/>
    <property type="molecule type" value="Genomic_DNA"/>
</dbReference>
<keyword evidence="2" id="KW-1185">Reference proteome</keyword>
<protein>
    <submittedName>
        <fullName evidence="1">Uncharacterized protein</fullName>
    </submittedName>
</protein>
<evidence type="ECO:0000313" key="2">
    <source>
        <dbReference type="Proteomes" id="UP000011668"/>
    </source>
</evidence>
<accession>L8WG90</accession>
<reference evidence="1 2" key="1">
    <citation type="journal article" date="2013" name="Nat. Commun.">
        <title>The evolution and pathogenic mechanisms of the rice sheath blight pathogen.</title>
        <authorList>
            <person name="Zheng A."/>
            <person name="Lin R."/>
            <person name="Xu L."/>
            <person name="Qin P."/>
            <person name="Tang C."/>
            <person name="Ai P."/>
            <person name="Zhang D."/>
            <person name="Liu Y."/>
            <person name="Sun Z."/>
            <person name="Feng H."/>
            <person name="Wang Y."/>
            <person name="Chen Y."/>
            <person name="Liang X."/>
            <person name="Fu R."/>
            <person name="Li Q."/>
            <person name="Zhang J."/>
            <person name="Yu X."/>
            <person name="Xie Z."/>
            <person name="Ding L."/>
            <person name="Guan P."/>
            <person name="Tang J."/>
            <person name="Liang Y."/>
            <person name="Wang S."/>
            <person name="Deng Q."/>
            <person name="Li S."/>
            <person name="Zhu J."/>
            <person name="Wang L."/>
            <person name="Liu H."/>
            <person name="Li P."/>
        </authorList>
    </citation>
    <scope>NUCLEOTIDE SEQUENCE [LARGE SCALE GENOMIC DNA]</scope>
    <source>
        <strain evidence="2">AG-1 IA</strain>
    </source>
</reference>
<dbReference type="Proteomes" id="UP000011668">
    <property type="component" value="Unassembled WGS sequence"/>
</dbReference>
<name>L8WG90_THACA</name>
<evidence type="ECO:0000313" key="1">
    <source>
        <dbReference type="EMBL" id="ELU35768.1"/>
    </source>
</evidence>